<proteinExistence type="predicted"/>
<dbReference type="EMBL" id="JBHFFA010000003">
    <property type="protein sequence ID" value="KAL2632840.1"/>
    <property type="molecule type" value="Genomic_DNA"/>
</dbReference>
<gene>
    <name evidence="1" type="ORF">R1flu_004319</name>
</gene>
<name>A0ABD1YPX8_9MARC</name>
<protein>
    <submittedName>
        <fullName evidence="1">Uncharacterized protein</fullName>
    </submittedName>
</protein>
<comment type="caution">
    <text evidence="1">The sequence shown here is derived from an EMBL/GenBank/DDBJ whole genome shotgun (WGS) entry which is preliminary data.</text>
</comment>
<sequence>MNAADEREELPTMSEAFERVPDVCVVMVNFNGDVHKDCGELPTLVRDKLCDKVVLIVNKVDHVMHGPEKTSVSAEYSPEKMKELGEAYLRNSASDDVVVEVIFTCLRSNGLFPEERVCLQAREILFAEDVVLHRIKKLANENSFSIRTI</sequence>
<organism evidence="1 2">
    <name type="scientific">Riccia fluitans</name>
    <dbReference type="NCBI Taxonomy" id="41844"/>
    <lineage>
        <taxon>Eukaryota</taxon>
        <taxon>Viridiplantae</taxon>
        <taxon>Streptophyta</taxon>
        <taxon>Embryophyta</taxon>
        <taxon>Marchantiophyta</taxon>
        <taxon>Marchantiopsida</taxon>
        <taxon>Marchantiidae</taxon>
        <taxon>Marchantiales</taxon>
        <taxon>Ricciaceae</taxon>
        <taxon>Riccia</taxon>
    </lineage>
</organism>
<evidence type="ECO:0000313" key="2">
    <source>
        <dbReference type="Proteomes" id="UP001605036"/>
    </source>
</evidence>
<accession>A0ABD1YPX8</accession>
<evidence type="ECO:0000313" key="1">
    <source>
        <dbReference type="EMBL" id="KAL2632840.1"/>
    </source>
</evidence>
<dbReference type="AlphaFoldDB" id="A0ABD1YPX8"/>
<keyword evidence="2" id="KW-1185">Reference proteome</keyword>
<reference evidence="1 2" key="1">
    <citation type="submission" date="2024-09" db="EMBL/GenBank/DDBJ databases">
        <title>Chromosome-scale assembly of Riccia fluitans.</title>
        <authorList>
            <person name="Paukszto L."/>
            <person name="Sawicki J."/>
            <person name="Karawczyk K."/>
            <person name="Piernik-Szablinska J."/>
            <person name="Szczecinska M."/>
            <person name="Mazdziarz M."/>
        </authorList>
    </citation>
    <scope>NUCLEOTIDE SEQUENCE [LARGE SCALE GENOMIC DNA]</scope>
    <source>
        <strain evidence="1">Rf_01</strain>
        <tissue evidence="1">Aerial parts of the thallus</tissue>
    </source>
</reference>
<dbReference type="Proteomes" id="UP001605036">
    <property type="component" value="Unassembled WGS sequence"/>
</dbReference>